<dbReference type="Pfam" id="PF02806">
    <property type="entry name" value="Alpha-amylase_C"/>
    <property type="match status" value="1"/>
</dbReference>
<dbReference type="UniPathway" id="UPA00164"/>
<dbReference type="InterPro" id="IPR013783">
    <property type="entry name" value="Ig-like_fold"/>
</dbReference>
<dbReference type="InterPro" id="IPR006047">
    <property type="entry name" value="GH13_cat_dom"/>
</dbReference>
<reference evidence="14 15" key="1">
    <citation type="journal article" date="2018" name="Aquat. Microb. Ecol.">
        <title>Gammaproteobacterial methanotrophs dominate.</title>
        <authorList>
            <person name="Rissanen A.J."/>
            <person name="Saarenheimo J."/>
            <person name="Tiirola M."/>
            <person name="Peura S."/>
            <person name="Aalto S.L."/>
            <person name="Karvinen A."/>
            <person name="Nykanen H."/>
        </authorList>
    </citation>
    <scope>NUCLEOTIDE SEQUENCE [LARGE SCALE GENOMIC DNA]</scope>
    <source>
        <strain evidence="14">AMbin10</strain>
    </source>
</reference>
<feature type="region of interest" description="Disordered" evidence="12">
    <location>
        <begin position="731"/>
        <end position="756"/>
    </location>
</feature>
<dbReference type="FunFam" id="2.60.40.10:FF:000169">
    <property type="entry name" value="1,4-alpha-glucan branching enzyme GlgB"/>
    <property type="match status" value="1"/>
</dbReference>
<comment type="subunit">
    <text evidence="10">Monomer.</text>
</comment>
<evidence type="ECO:0000256" key="5">
    <source>
        <dbReference type="ARBA" id="ARBA00022600"/>
    </source>
</evidence>
<dbReference type="Pfam" id="PF00128">
    <property type="entry name" value="Alpha-amylase"/>
    <property type="match status" value="2"/>
</dbReference>
<keyword evidence="6 10" id="KW-0328">Glycosyltransferase</keyword>
<dbReference type="GO" id="GO:0003844">
    <property type="term" value="F:1,4-alpha-glucan branching enzyme activity"/>
    <property type="evidence" value="ECO:0007669"/>
    <property type="project" value="UniProtKB-UniRule"/>
</dbReference>
<dbReference type="NCBIfam" id="TIGR01515">
    <property type="entry name" value="branching_enzym"/>
    <property type="match status" value="1"/>
</dbReference>
<comment type="similarity">
    <text evidence="4 10">Belongs to the glycosyl hydrolase 13 family. GlgB subfamily.</text>
</comment>
<feature type="active site" description="Proton donor" evidence="10 11">
    <location>
        <position position="454"/>
    </location>
</feature>
<evidence type="ECO:0000256" key="11">
    <source>
        <dbReference type="PIRSR" id="PIRSR000463-1"/>
    </source>
</evidence>
<dbReference type="InterPro" id="IPR006407">
    <property type="entry name" value="GlgB"/>
</dbReference>
<organism evidence="14 15">
    <name type="scientific">Candidatus Methylumidiphilus alinenensis</name>
    <dbReference type="NCBI Taxonomy" id="2202197"/>
    <lineage>
        <taxon>Bacteria</taxon>
        <taxon>Pseudomonadati</taxon>
        <taxon>Pseudomonadota</taxon>
        <taxon>Gammaproteobacteria</taxon>
        <taxon>Methylococcales</taxon>
        <taxon>Candidatus Methylumidiphilus</taxon>
    </lineage>
</organism>
<dbReference type="AlphaFoldDB" id="A0A2W4SL16"/>
<evidence type="ECO:0000256" key="2">
    <source>
        <dbReference type="ARBA" id="ARBA00002953"/>
    </source>
</evidence>
<proteinExistence type="inferred from homology"/>
<sequence length="756" mass="87031">MDPELQRIVEARHHDPFAVLGRHSDRDKEIIRVILPSAESVRIGTHGQQLERLAGTDLFQYTVQSGDVIEDHYSLDWVDKSGKSYNHVDPYTFPPQLKDFDIHLFCEGKHWHAYRFLGAHPHSVDGVDGYLFATWAPNAERVSVVGDFNSWDGRSHPMRVRGGSGVWELFIPGIVPGLNYKLEIRNRQHGTIHLKIDPYGQRFELRPQTSSIAVPTDNYSWGDQKWLEGRKKSDWLHEPLSIYEIHPGSWRRDSEGGFISYRELAVQLVDYVKEQGFTHIELMPITEHPLDASWGYQTTGYFAPTARFGEPDDFRYFVDYCHSHGIGVILDWVPAHFPKDAHGLARFDGTAMYEHEDPRLGEHRDWGTLIYNFGRNEVKNFLIASAVFWLEEFHIDGLRVDAVASMLYLDYSRNPGDWIPNKYGGNENLEAIAFLRELNTVTHQLHPGTMIMAEESTAWPQVTRPTWTGGLGFTMKWNMGWMHDTLQYFSKDPIHRHYHHDQLTFGLLYAFTENFILPFSHDEVVHGKGSLLARMPGDEWRKFANLRLLYTLMFTYPGKKLLFMGCEFGQGTEWSHEQTLDWYVLEYPLHRGVKKLQSDINRLYNENKALHRYDFDPKGFEWIDCHDAPQSVLSYLRRAGDEFAVVILNFTPVPRPNYRIGVPEPGVYLEVFNSDSEYYGGSNTGNWELKAEEKEWMGRPYSIVLTLPPLAGIVLALKPEAKKVVPELTETAHETGETLTIAPQSEIEESGSETKA</sequence>
<keyword evidence="5 10" id="KW-0321">Glycogen metabolism</keyword>
<dbReference type="InterPro" id="IPR004193">
    <property type="entry name" value="Glyco_hydro_13_N"/>
</dbReference>
<dbReference type="InterPro" id="IPR017853">
    <property type="entry name" value="GH"/>
</dbReference>
<dbReference type="InterPro" id="IPR006048">
    <property type="entry name" value="A-amylase/branching_C"/>
</dbReference>
<feature type="active site" description="Nucleophile" evidence="10 11">
    <location>
        <position position="401"/>
    </location>
</feature>
<evidence type="ECO:0000256" key="12">
    <source>
        <dbReference type="SAM" id="MobiDB-lite"/>
    </source>
</evidence>
<dbReference type="Pfam" id="PF02922">
    <property type="entry name" value="CBM_48"/>
    <property type="match status" value="1"/>
</dbReference>
<dbReference type="Gene3D" id="2.60.40.1180">
    <property type="entry name" value="Golgi alpha-mannosidase II"/>
    <property type="match status" value="1"/>
</dbReference>
<accession>A0A2W4SL16</accession>
<comment type="function">
    <text evidence="2 10">Catalyzes the formation of the alpha-1,6-glucosidic linkages in glycogen by scission of a 1,4-alpha-linked oligosaccharide from growing alpha-1,4-glucan chains and the subsequent attachment of the oligosaccharide to the alpha-1,6 position.</text>
</comment>
<dbReference type="CDD" id="cd02855">
    <property type="entry name" value="E_set_GBE_prok_N"/>
    <property type="match status" value="1"/>
</dbReference>
<dbReference type="NCBIfam" id="NF003811">
    <property type="entry name" value="PRK05402.1"/>
    <property type="match status" value="1"/>
</dbReference>
<evidence type="ECO:0000256" key="4">
    <source>
        <dbReference type="ARBA" id="ARBA00009000"/>
    </source>
</evidence>
<evidence type="ECO:0000256" key="9">
    <source>
        <dbReference type="ARBA" id="ARBA00023277"/>
    </source>
</evidence>
<dbReference type="InterPro" id="IPR013780">
    <property type="entry name" value="Glyco_hydro_b"/>
</dbReference>
<name>A0A2W4SL16_9GAMM</name>
<dbReference type="EMBL" id="QJPH01000455">
    <property type="protein sequence ID" value="PZN73544.1"/>
    <property type="molecule type" value="Genomic_DNA"/>
</dbReference>
<dbReference type="FunFam" id="3.20.20.80:FF:000003">
    <property type="entry name" value="1,4-alpha-glucan branching enzyme GlgB"/>
    <property type="match status" value="1"/>
</dbReference>
<dbReference type="GO" id="GO:0005978">
    <property type="term" value="P:glycogen biosynthetic process"/>
    <property type="evidence" value="ECO:0007669"/>
    <property type="project" value="UniProtKB-UniRule"/>
</dbReference>
<evidence type="ECO:0000256" key="3">
    <source>
        <dbReference type="ARBA" id="ARBA00004964"/>
    </source>
</evidence>
<dbReference type="SMART" id="SM00642">
    <property type="entry name" value="Aamy"/>
    <property type="match status" value="1"/>
</dbReference>
<keyword evidence="9 10" id="KW-0119">Carbohydrate metabolism</keyword>
<dbReference type="CDD" id="cd11322">
    <property type="entry name" value="AmyAc_Glg_BE"/>
    <property type="match status" value="1"/>
</dbReference>
<evidence type="ECO:0000256" key="7">
    <source>
        <dbReference type="ARBA" id="ARBA00022679"/>
    </source>
</evidence>
<evidence type="ECO:0000256" key="6">
    <source>
        <dbReference type="ARBA" id="ARBA00022676"/>
    </source>
</evidence>
<comment type="pathway">
    <text evidence="3 10">Glycan biosynthesis; glycogen biosynthesis.</text>
</comment>
<dbReference type="Gene3D" id="3.20.20.80">
    <property type="entry name" value="Glycosidases"/>
    <property type="match status" value="1"/>
</dbReference>
<dbReference type="Proteomes" id="UP000249396">
    <property type="component" value="Unassembled WGS sequence"/>
</dbReference>
<dbReference type="InterPro" id="IPR037439">
    <property type="entry name" value="Branching_enzy"/>
</dbReference>
<dbReference type="GO" id="GO:0005829">
    <property type="term" value="C:cytosol"/>
    <property type="evidence" value="ECO:0007669"/>
    <property type="project" value="TreeGrafter"/>
</dbReference>
<gene>
    <name evidence="10" type="primary">glgB</name>
    <name evidence="14" type="ORF">DM484_22470</name>
</gene>
<dbReference type="SUPFAM" id="SSF81296">
    <property type="entry name" value="E set domains"/>
    <property type="match status" value="2"/>
</dbReference>
<dbReference type="InterPro" id="IPR054169">
    <property type="entry name" value="GlgB_N"/>
</dbReference>
<dbReference type="PANTHER" id="PTHR43651:SF3">
    <property type="entry name" value="1,4-ALPHA-GLUCAN-BRANCHING ENZYME"/>
    <property type="match status" value="1"/>
</dbReference>
<dbReference type="HAMAP" id="MF_00685">
    <property type="entry name" value="GlgB"/>
    <property type="match status" value="1"/>
</dbReference>
<evidence type="ECO:0000313" key="15">
    <source>
        <dbReference type="Proteomes" id="UP000249396"/>
    </source>
</evidence>
<evidence type="ECO:0000256" key="10">
    <source>
        <dbReference type="HAMAP-Rule" id="MF_00685"/>
    </source>
</evidence>
<dbReference type="Gene3D" id="2.60.40.10">
    <property type="entry name" value="Immunoglobulins"/>
    <property type="match status" value="1"/>
</dbReference>
<feature type="compositionally biased region" description="Acidic residues" evidence="12">
    <location>
        <begin position="746"/>
        <end position="756"/>
    </location>
</feature>
<protein>
    <recommendedName>
        <fullName evidence="10">1,4-alpha-glucan branching enzyme GlgB</fullName>
        <ecNumber evidence="10">2.4.1.18</ecNumber>
    </recommendedName>
    <alternativeName>
        <fullName evidence="10">1,4-alpha-D-glucan:1,4-alpha-D-glucan 6-glucosyl-transferase</fullName>
    </alternativeName>
    <alternativeName>
        <fullName evidence="10">Alpha-(1-&gt;4)-glucan branching enzyme</fullName>
    </alternativeName>
    <alternativeName>
        <fullName evidence="10">Glycogen branching enzyme</fullName>
        <shortName evidence="10">BE</shortName>
    </alternativeName>
</protein>
<dbReference type="FunFam" id="2.60.40.1180:FF:000002">
    <property type="entry name" value="1,4-alpha-glucan branching enzyme GlgB"/>
    <property type="match status" value="1"/>
</dbReference>
<keyword evidence="7 10" id="KW-0808">Transferase</keyword>
<dbReference type="SUPFAM" id="SSF51011">
    <property type="entry name" value="Glycosyl hydrolase domain"/>
    <property type="match status" value="1"/>
</dbReference>
<keyword evidence="8 10" id="KW-0320">Glycogen biosynthesis</keyword>
<dbReference type="PANTHER" id="PTHR43651">
    <property type="entry name" value="1,4-ALPHA-GLUCAN-BRANCHING ENZYME"/>
    <property type="match status" value="1"/>
</dbReference>
<comment type="catalytic activity">
    <reaction evidence="1 10">
        <text>Transfers a segment of a (1-&gt;4)-alpha-D-glucan chain to a primary hydroxy group in a similar glucan chain.</text>
        <dbReference type="EC" id="2.4.1.18"/>
    </reaction>
</comment>
<dbReference type="EC" id="2.4.1.18" evidence="10"/>
<dbReference type="GO" id="GO:0004553">
    <property type="term" value="F:hydrolase activity, hydrolyzing O-glycosyl compounds"/>
    <property type="evidence" value="ECO:0007669"/>
    <property type="project" value="InterPro"/>
</dbReference>
<dbReference type="PIRSF" id="PIRSF000463">
    <property type="entry name" value="GlgB"/>
    <property type="match status" value="1"/>
</dbReference>
<dbReference type="NCBIfam" id="NF008967">
    <property type="entry name" value="PRK12313.1"/>
    <property type="match status" value="1"/>
</dbReference>
<comment type="caution">
    <text evidence="14">The sequence shown here is derived from an EMBL/GenBank/DDBJ whole genome shotgun (WGS) entry which is preliminary data.</text>
</comment>
<evidence type="ECO:0000259" key="13">
    <source>
        <dbReference type="SMART" id="SM00642"/>
    </source>
</evidence>
<dbReference type="InterPro" id="IPR044143">
    <property type="entry name" value="GlgB_N_E_set_prok"/>
</dbReference>
<dbReference type="GO" id="GO:0043169">
    <property type="term" value="F:cation binding"/>
    <property type="evidence" value="ECO:0007669"/>
    <property type="project" value="InterPro"/>
</dbReference>
<evidence type="ECO:0000313" key="14">
    <source>
        <dbReference type="EMBL" id="PZN73544.1"/>
    </source>
</evidence>
<dbReference type="SUPFAM" id="SSF51445">
    <property type="entry name" value="(Trans)glycosidases"/>
    <property type="match status" value="1"/>
</dbReference>
<dbReference type="InterPro" id="IPR014756">
    <property type="entry name" value="Ig_E-set"/>
</dbReference>
<evidence type="ECO:0000256" key="1">
    <source>
        <dbReference type="ARBA" id="ARBA00000826"/>
    </source>
</evidence>
<feature type="domain" description="Glycosyl hydrolase family 13 catalytic" evidence="13">
    <location>
        <begin position="244"/>
        <end position="590"/>
    </location>
</feature>
<evidence type="ECO:0000256" key="8">
    <source>
        <dbReference type="ARBA" id="ARBA00023056"/>
    </source>
</evidence>
<dbReference type="Pfam" id="PF22019">
    <property type="entry name" value="GlgB_N"/>
    <property type="match status" value="1"/>
</dbReference>